<dbReference type="InterPro" id="IPR055703">
    <property type="entry name" value="DUF7279"/>
</dbReference>
<organism evidence="1 2">
    <name type="scientific">Citrobacter phage Moon</name>
    <dbReference type="NCBI Taxonomy" id="1540095"/>
    <lineage>
        <taxon>Viruses</taxon>
        <taxon>Duplodnaviria</taxon>
        <taxon>Heunggongvirae</taxon>
        <taxon>Uroviricota</taxon>
        <taxon>Caudoviricetes</taxon>
        <taxon>Pantevenvirales</taxon>
        <taxon>Straboviridae</taxon>
        <taxon>Tevenvirinae</taxon>
        <taxon>Moonvirus</taxon>
        <taxon>Moonvirus moon</taxon>
    </lineage>
</organism>
<proteinExistence type="predicted"/>
<gene>
    <name evidence="1" type="ORF">CPT_Moon102</name>
</gene>
<dbReference type="KEGG" id="vg:24721701"/>
<dbReference type="RefSeq" id="YP_009146535.1">
    <property type="nucleotide sequence ID" value="NC_027331.1"/>
</dbReference>
<keyword evidence="2" id="KW-1185">Reference proteome</keyword>
<accession>A0A0A0YTH4</accession>
<reference evidence="1 2" key="1">
    <citation type="journal article" date="2015" name="Genome Announc.">
        <title>Complete Genome Sequence of Citrobacter freundii Myophage Moon.</title>
        <authorList>
            <person name="Edwards G.B."/>
            <person name="Luna A.J."/>
            <person name="Hernandez A.C."/>
            <person name="Kuty Everett G.F."/>
        </authorList>
    </citation>
    <scope>NUCLEOTIDE SEQUENCE [LARGE SCALE GENOMIC DNA]</scope>
</reference>
<evidence type="ECO:0000313" key="2">
    <source>
        <dbReference type="Proteomes" id="UP000030323"/>
    </source>
</evidence>
<dbReference type="GeneID" id="24721701"/>
<name>A0A0A0YTH4_9CAUD</name>
<protein>
    <submittedName>
        <fullName evidence="1">Uncharacterized protein</fullName>
    </submittedName>
</protein>
<dbReference type="EMBL" id="KM236240">
    <property type="protein sequence ID" value="AIX12073.1"/>
    <property type="molecule type" value="Genomic_DNA"/>
</dbReference>
<evidence type="ECO:0000313" key="1">
    <source>
        <dbReference type="EMBL" id="AIX12073.1"/>
    </source>
</evidence>
<sequence length="76" mass="9361">MTITTRITVTKEISLYISYGRIHPRTARRWYLEAVCRETGRRVNAKFVVRPTKKQIRKFKRWAIERLRFSLYWDEI</sequence>
<dbReference type="Pfam" id="PF23945">
    <property type="entry name" value="DUF7279"/>
    <property type="match status" value="1"/>
</dbReference>
<dbReference type="Proteomes" id="UP000030323">
    <property type="component" value="Segment"/>
</dbReference>